<dbReference type="EMBL" id="JAVRAD010000029">
    <property type="protein sequence ID" value="MDX8332941.1"/>
    <property type="molecule type" value="Genomic_DNA"/>
</dbReference>
<protein>
    <recommendedName>
        <fullName evidence="3">Response regulatory domain-containing protein</fullName>
    </recommendedName>
</protein>
<organism evidence="1 2">
    <name type="scientific">Agrobacterium rosae</name>
    <dbReference type="NCBI Taxonomy" id="1972867"/>
    <lineage>
        <taxon>Bacteria</taxon>
        <taxon>Pseudomonadati</taxon>
        <taxon>Pseudomonadota</taxon>
        <taxon>Alphaproteobacteria</taxon>
        <taxon>Hyphomicrobiales</taxon>
        <taxon>Rhizobiaceae</taxon>
        <taxon>Rhizobium/Agrobacterium group</taxon>
        <taxon>Agrobacterium</taxon>
    </lineage>
</organism>
<proteinExistence type="predicted"/>
<evidence type="ECO:0008006" key="3">
    <source>
        <dbReference type="Google" id="ProtNLM"/>
    </source>
</evidence>
<dbReference type="InterPro" id="IPR011006">
    <property type="entry name" value="CheY-like_superfamily"/>
</dbReference>
<dbReference type="RefSeq" id="WP_320188962.1">
    <property type="nucleotide sequence ID" value="NZ_CP192765.1"/>
</dbReference>
<evidence type="ECO:0000313" key="2">
    <source>
        <dbReference type="Proteomes" id="UP001277561"/>
    </source>
</evidence>
<accession>A0ABU4W7P2</accession>
<keyword evidence="2" id="KW-1185">Reference proteome</keyword>
<dbReference type="Proteomes" id="UP001277561">
    <property type="component" value="Unassembled WGS sequence"/>
</dbReference>
<name>A0ABU4W7P2_9HYPH</name>
<reference evidence="1" key="1">
    <citation type="journal article" date="2023" name="Phytobiomes J">
        <title>Deciphering the key players within the bacterial microbiota associated with aerial crown gall tumors on rhododendron: Insights into the gallobiome.</title>
        <authorList>
            <person name="Kuzmanovic N."/>
            <person name="Nesme J."/>
            <person name="Wolf J."/>
            <person name="Neumann-Schaal M."/>
            <person name="Petersen J."/>
            <person name="Fernandez-Gnecco G."/>
            <person name="Sproeer C."/>
            <person name="Bunk B."/>
            <person name="Overmann J."/>
            <person name="Sorensen S.J."/>
            <person name="Idczak E."/>
            <person name="Smalla K."/>
        </authorList>
    </citation>
    <scope>NUCLEOTIDE SEQUENCE [LARGE SCALE GENOMIC DNA]</scope>
    <source>
        <strain evidence="1">Rho-14.1</strain>
    </source>
</reference>
<comment type="caution">
    <text evidence="1">The sequence shown here is derived from an EMBL/GenBank/DDBJ whole genome shotgun (WGS) entry which is preliminary data.</text>
</comment>
<sequence length="99" mass="10775">MFPAPPLEGFVVVVQHKPDVVRQLEIALGNAGATVFAARTAAETIEIMAKYQAHLIVVDLNDANGVFNEQVVFAALQRESGRICYSESFPDEGLITWAT</sequence>
<gene>
    <name evidence="1" type="ORF">RMS29_27490</name>
</gene>
<evidence type="ECO:0000313" key="1">
    <source>
        <dbReference type="EMBL" id="MDX8332941.1"/>
    </source>
</evidence>
<dbReference type="SUPFAM" id="SSF52172">
    <property type="entry name" value="CheY-like"/>
    <property type="match status" value="1"/>
</dbReference>